<organism evidence="2 3">
    <name type="scientific">Gonium pectorale</name>
    <name type="common">Green alga</name>
    <dbReference type="NCBI Taxonomy" id="33097"/>
    <lineage>
        <taxon>Eukaryota</taxon>
        <taxon>Viridiplantae</taxon>
        <taxon>Chlorophyta</taxon>
        <taxon>core chlorophytes</taxon>
        <taxon>Chlorophyceae</taxon>
        <taxon>CS clade</taxon>
        <taxon>Chlamydomonadales</taxon>
        <taxon>Volvocaceae</taxon>
        <taxon>Gonium</taxon>
    </lineage>
</organism>
<dbReference type="EMBL" id="LSYV01000004">
    <property type="protein sequence ID" value="KXZ55152.1"/>
    <property type="molecule type" value="Genomic_DNA"/>
</dbReference>
<protein>
    <submittedName>
        <fullName evidence="2">Uncharacterized protein</fullName>
    </submittedName>
</protein>
<feature type="compositionally biased region" description="Basic and acidic residues" evidence="1">
    <location>
        <begin position="710"/>
        <end position="734"/>
    </location>
</feature>
<feature type="compositionally biased region" description="Basic and acidic residues" evidence="1">
    <location>
        <begin position="530"/>
        <end position="541"/>
    </location>
</feature>
<keyword evidence="3" id="KW-1185">Reference proteome</keyword>
<feature type="region of interest" description="Disordered" evidence="1">
    <location>
        <begin position="400"/>
        <end position="541"/>
    </location>
</feature>
<comment type="caution">
    <text evidence="2">The sequence shown here is derived from an EMBL/GenBank/DDBJ whole genome shotgun (WGS) entry which is preliminary data.</text>
</comment>
<evidence type="ECO:0000256" key="1">
    <source>
        <dbReference type="SAM" id="MobiDB-lite"/>
    </source>
</evidence>
<dbReference type="OrthoDB" id="423576at2759"/>
<feature type="compositionally biased region" description="Low complexity" evidence="1">
    <location>
        <begin position="493"/>
        <end position="504"/>
    </location>
</feature>
<reference evidence="3" key="1">
    <citation type="journal article" date="2016" name="Nat. Commun.">
        <title>The Gonium pectorale genome demonstrates co-option of cell cycle regulation during the evolution of multicellularity.</title>
        <authorList>
            <person name="Hanschen E.R."/>
            <person name="Marriage T.N."/>
            <person name="Ferris P.J."/>
            <person name="Hamaji T."/>
            <person name="Toyoda A."/>
            <person name="Fujiyama A."/>
            <person name="Neme R."/>
            <person name="Noguchi H."/>
            <person name="Minakuchi Y."/>
            <person name="Suzuki M."/>
            <person name="Kawai-Toyooka H."/>
            <person name="Smith D.R."/>
            <person name="Sparks H."/>
            <person name="Anderson J."/>
            <person name="Bakaric R."/>
            <person name="Luria V."/>
            <person name="Karger A."/>
            <person name="Kirschner M.W."/>
            <person name="Durand P.M."/>
            <person name="Michod R.E."/>
            <person name="Nozaki H."/>
            <person name="Olson B.J."/>
        </authorList>
    </citation>
    <scope>NUCLEOTIDE SEQUENCE [LARGE SCALE GENOMIC DNA]</scope>
    <source>
        <strain evidence="3">NIES-2863</strain>
    </source>
</reference>
<evidence type="ECO:0000313" key="3">
    <source>
        <dbReference type="Proteomes" id="UP000075714"/>
    </source>
</evidence>
<name>A0A150GZK6_GONPE</name>
<feature type="region of interest" description="Disordered" evidence="1">
    <location>
        <begin position="710"/>
        <end position="742"/>
    </location>
</feature>
<evidence type="ECO:0000313" key="2">
    <source>
        <dbReference type="EMBL" id="KXZ55152.1"/>
    </source>
</evidence>
<dbReference type="AlphaFoldDB" id="A0A150GZK6"/>
<accession>A0A150GZK6</accession>
<sequence>MDVPLLQLYKEAEDSLLDEISDMRVDRQAVRKRLEESRGAQGLQARGVLMFVYSTPESSFRDFLADSPEYVNLPTFGANIANAIAGTTMLARAAELAEKVYLSSSAGSQFEGEVKFQRLLSRALTVKHGAHGSDSGGGARVSSNAPLLGTALQNMLRLKAIWGRRMLAVTLLMVRHPVCGTMALVQPLLGAACMARLTNWSPDLDPVFEVLLQAGASPRVRNSLNMTPLMLLAVTLANEVGNSLMVHSNSSSRTTSRVDTHPPEGVTSFLSADFAETARQAVVAARLLLEAGANAQSVMIGFGARWLAMNEKEREQALPRFIRSAKEVLHLERQVANSGQTVGCVSRLERGAYEAVHSYYTVLIAYKFMMAPHMKVLESADPEVKDSLAEFEALLRTPQSLLDPTGSTPRAVLDYQSPSKPPGGWASHAASGWQSQVVTKAKPRQKPKPKPQLSHQLGPPRLHPVQMLAEEQPPPAASGPSTPSRGQPPTPTQPLSQPQPQTPTRGPRAVGEGLEGRVQGWQEPEPAPHPPERTSEPDLRTEPEPIAEGEAVAEVLAPVEPKPAKLKKRVQLQLPEEPVRDQDVILHRQSGDSVASGSTQVMSVSGEAGDAHDSDGSAPSRTGVGMGLFRQHSVAPVPAPQGVTWPWVQAMSNIAWAVSQVTMAPTATARRTLLRHLVRQAPFELPGMTVVSVEQLREAGCIPRYEIRASHAEVPEGKEQQGKDQEGKEQDRPDTASFRPLPVDTLPPGALVVFISHRWLRPRNPDDEEGTKLKQIFQIVDYIADLRKVDPSLVYLWLDYSVVNQNDPMPGAQALPVYIACCDEFVYVEHAEYWQRAWCLTEQFMHWKLASSESKHALSPLTETIRAESARQRPPDPTYGKLAVEADRVALATMTSIMPYDDD</sequence>
<gene>
    <name evidence="2" type="ORF">GPECTOR_3g300</name>
</gene>
<dbReference type="Proteomes" id="UP000075714">
    <property type="component" value="Unassembled WGS sequence"/>
</dbReference>
<proteinExistence type="predicted"/>